<evidence type="ECO:0008006" key="4">
    <source>
        <dbReference type="Google" id="ProtNLM"/>
    </source>
</evidence>
<reference evidence="3" key="1">
    <citation type="submission" date="2020-07" db="EMBL/GenBank/DDBJ databases">
        <authorList>
            <person name="Lin J."/>
        </authorList>
    </citation>
    <scope>NUCLEOTIDE SEQUENCE</scope>
</reference>
<protein>
    <recommendedName>
        <fullName evidence="4">DUF4283 domain-containing protein</fullName>
    </recommendedName>
</protein>
<feature type="compositionally biased region" description="Basic residues" evidence="1">
    <location>
        <begin position="92"/>
        <end position="103"/>
    </location>
</feature>
<feature type="signal peptide" evidence="2">
    <location>
        <begin position="1"/>
        <end position="22"/>
    </location>
</feature>
<accession>A0A6V7NVZ0</accession>
<feature type="region of interest" description="Disordered" evidence="1">
    <location>
        <begin position="77"/>
        <end position="107"/>
    </location>
</feature>
<name>A0A6V7NVZ0_ANACO</name>
<dbReference type="AlphaFoldDB" id="A0A6V7NVZ0"/>
<evidence type="ECO:0000256" key="2">
    <source>
        <dbReference type="SAM" id="SignalP"/>
    </source>
</evidence>
<evidence type="ECO:0000256" key="1">
    <source>
        <dbReference type="SAM" id="MobiDB-lite"/>
    </source>
</evidence>
<dbReference type="EMBL" id="LR862142">
    <property type="protein sequence ID" value="CAD1822735.1"/>
    <property type="molecule type" value="Genomic_DNA"/>
</dbReference>
<gene>
    <name evidence="3" type="ORF">CB5_LOCUS5946</name>
</gene>
<evidence type="ECO:0000313" key="3">
    <source>
        <dbReference type="EMBL" id="CAD1822735.1"/>
    </source>
</evidence>
<feature type="chain" id="PRO_5027588066" description="DUF4283 domain-containing protein" evidence="2">
    <location>
        <begin position="23"/>
        <end position="387"/>
    </location>
</feature>
<organism evidence="3">
    <name type="scientific">Ananas comosus var. bracteatus</name>
    <name type="common">red pineapple</name>
    <dbReference type="NCBI Taxonomy" id="296719"/>
    <lineage>
        <taxon>Eukaryota</taxon>
        <taxon>Viridiplantae</taxon>
        <taxon>Streptophyta</taxon>
        <taxon>Embryophyta</taxon>
        <taxon>Tracheophyta</taxon>
        <taxon>Spermatophyta</taxon>
        <taxon>Magnoliopsida</taxon>
        <taxon>Liliopsida</taxon>
        <taxon>Poales</taxon>
        <taxon>Bromeliaceae</taxon>
        <taxon>Bromelioideae</taxon>
        <taxon>Ananas</taxon>
    </lineage>
</organism>
<proteinExistence type="predicted"/>
<sequence length="387" mass="43388">MVGLLHLIIYTFLTLHLDLRSASPRFHPCVAVSRGPPSTSPPTTDDLSIVVPGVAAPVGAAANRDEPAGLVRLRGSTWPPTKRRTALEQRRRSSGTHRCRPKPPRAAVGAHVDTLTTYAWRAPPSRRTAVASHRLSPAFVTRRRRPVAPPTAAAAVELYEPELVPRGPHGLRRRHHCTSPPAEGARGSPPPSRRLQLARTLAGRRRPAGVTIFPTWQLRARRHDFAPFIFFDNPKLPDLPELANCYRHLQSSKALDEPQRGFSAFSGEIVGRMRFRIVMDFWLRGCPRNHQLVSLASRRGPLMWSEATDERRRLSVPNWTLSKEYFVVPGVSRRIFGTLSKFRVRFWEIDSVSDFGFVRYVRLASLASQELDAATDMGGYFDPKSVQ</sequence>
<feature type="region of interest" description="Disordered" evidence="1">
    <location>
        <begin position="166"/>
        <end position="193"/>
    </location>
</feature>
<keyword evidence="2" id="KW-0732">Signal</keyword>